<reference evidence="1" key="1">
    <citation type="submission" date="2020-05" db="EMBL/GenBank/DDBJ databases">
        <authorList>
            <person name="Chiriac C."/>
            <person name="Salcher M."/>
            <person name="Ghai R."/>
            <person name="Kavagutti S V."/>
        </authorList>
    </citation>
    <scope>NUCLEOTIDE SEQUENCE</scope>
</reference>
<protein>
    <submittedName>
        <fullName evidence="1">Uncharacterized protein</fullName>
    </submittedName>
</protein>
<dbReference type="EMBL" id="LR798262">
    <property type="protein sequence ID" value="CAB5218669.1"/>
    <property type="molecule type" value="Genomic_DNA"/>
</dbReference>
<sequence>MNVDIQIPTSLDEITLSQYQEYLKVVDQNKDEEFIAQKMISIFCNIKMSYVQMIKYSDAVAIINTITKMFDSKPKLIQRFKLNDMEFGFIPNLEDMSFGEYIDLETTIGSWETMNKAMAVMYRPIVKSKKEQYEIAKYTGTELLEEVMKFAPLSVVFSSMLFFWNLSSDLLQATMDYLEEEVTEMNTHLKHNLEESGDGIIQSIQSLKATLQDLMQLPSYQLGSALHT</sequence>
<accession>A0A6J7WKS8</accession>
<gene>
    <name evidence="1" type="ORF">UFOVP211_51</name>
</gene>
<name>A0A6J7WKS8_9CAUD</name>
<proteinExistence type="predicted"/>
<organism evidence="1">
    <name type="scientific">uncultured Caudovirales phage</name>
    <dbReference type="NCBI Taxonomy" id="2100421"/>
    <lineage>
        <taxon>Viruses</taxon>
        <taxon>Duplodnaviria</taxon>
        <taxon>Heunggongvirae</taxon>
        <taxon>Uroviricota</taxon>
        <taxon>Caudoviricetes</taxon>
        <taxon>Peduoviridae</taxon>
        <taxon>Maltschvirus</taxon>
        <taxon>Maltschvirus maltsch</taxon>
    </lineage>
</organism>
<evidence type="ECO:0000313" key="1">
    <source>
        <dbReference type="EMBL" id="CAB5218669.1"/>
    </source>
</evidence>